<feature type="signal peptide" evidence="6">
    <location>
        <begin position="1"/>
        <end position="24"/>
    </location>
</feature>
<dbReference type="Pfam" id="PF03227">
    <property type="entry name" value="GILT"/>
    <property type="match status" value="1"/>
</dbReference>
<dbReference type="Proteomes" id="UP001642520">
    <property type="component" value="Unassembled WGS sequence"/>
</dbReference>
<accession>A0ABP1NGS4</accession>
<organism evidence="7 8">
    <name type="scientific">Xylocopa violacea</name>
    <name type="common">Violet carpenter bee</name>
    <name type="synonym">Apis violacea</name>
    <dbReference type="NCBI Taxonomy" id="135666"/>
    <lineage>
        <taxon>Eukaryota</taxon>
        <taxon>Metazoa</taxon>
        <taxon>Ecdysozoa</taxon>
        <taxon>Arthropoda</taxon>
        <taxon>Hexapoda</taxon>
        <taxon>Insecta</taxon>
        <taxon>Pterygota</taxon>
        <taxon>Neoptera</taxon>
        <taxon>Endopterygota</taxon>
        <taxon>Hymenoptera</taxon>
        <taxon>Apocrita</taxon>
        <taxon>Aculeata</taxon>
        <taxon>Apoidea</taxon>
        <taxon>Anthophila</taxon>
        <taxon>Apidae</taxon>
        <taxon>Xylocopa</taxon>
        <taxon>Xylocopa</taxon>
    </lineage>
</organism>
<keyword evidence="4 6" id="KW-0732">Signal</keyword>
<evidence type="ECO:0000313" key="7">
    <source>
        <dbReference type="EMBL" id="CAL7938715.1"/>
    </source>
</evidence>
<comment type="similarity">
    <text evidence="2">Belongs to the GILT family.</text>
</comment>
<name>A0ABP1NGS4_XYLVO</name>
<comment type="subcellular location">
    <subcellularLocation>
        <location evidence="1">Secreted</location>
    </subcellularLocation>
</comment>
<dbReference type="PANTHER" id="PTHR13234:SF8">
    <property type="entry name" value="GAMMA-INTERFERON-INDUCIBLE LYSOSOMAL THIOL REDUCTASE"/>
    <property type="match status" value="1"/>
</dbReference>
<dbReference type="InterPro" id="IPR004911">
    <property type="entry name" value="Interferon-induced_GILT"/>
</dbReference>
<gene>
    <name evidence="7" type="ORF">XYLVIOL_LOCUS3448</name>
</gene>
<reference evidence="7 8" key="1">
    <citation type="submission" date="2024-08" db="EMBL/GenBank/DDBJ databases">
        <authorList>
            <person name="Will J Nash"/>
            <person name="Angela Man"/>
            <person name="Seanna McTaggart"/>
            <person name="Kendall Baker"/>
            <person name="Tom Barker"/>
            <person name="Leah Catchpole"/>
            <person name="Alex Durrant"/>
            <person name="Karim Gharbi"/>
            <person name="Naomi Irish"/>
            <person name="Gemy Kaithakottil"/>
            <person name="Debby Ku"/>
            <person name="Aaliyah Providence"/>
            <person name="Felix Shaw"/>
            <person name="David Swarbreck"/>
            <person name="Chris Watkins"/>
            <person name="Ann M. McCartney"/>
            <person name="Giulio Formenti"/>
            <person name="Alice Mouton"/>
            <person name="Noel Vella"/>
            <person name="Bjorn M von Reumont"/>
            <person name="Adriana Vella"/>
            <person name="Wilfried Haerty"/>
        </authorList>
    </citation>
    <scope>NUCLEOTIDE SEQUENCE [LARGE SCALE GENOMIC DNA]</scope>
</reference>
<proteinExistence type="inferred from homology"/>
<evidence type="ECO:0000256" key="4">
    <source>
        <dbReference type="ARBA" id="ARBA00022729"/>
    </source>
</evidence>
<protein>
    <recommendedName>
        <fullName evidence="9">Gamma-interferon-inducible lysosomal thiol reductase</fullName>
    </recommendedName>
</protein>
<keyword evidence="5" id="KW-0325">Glycoprotein</keyword>
<sequence length="231" mass="24700">MRCYLFSSSCSLAAILAVAILGHGALVASDELSSTLNVGVYYESLCGDSIRFFKNQLVPSYDSVKDYVKFTFVPYGKASQARDPRTNEWKFSCQHGPAECEGNMAQACGIHAIQNGEPAEKVQQLTVSLLGCVMSARYPPTSVPQCAKKAGLSEQTQQSIAQCIAGPLAKELLAANGDQTNALQPKLSFVPTVTVNGVGSDEIQRLALSNFRKLVCDNLPNDGRPAQCSSA</sequence>
<comment type="caution">
    <text evidence="7">The sequence shown here is derived from an EMBL/GenBank/DDBJ whole genome shotgun (WGS) entry which is preliminary data.</text>
</comment>
<dbReference type="EMBL" id="CAXAJV020001289">
    <property type="protein sequence ID" value="CAL7938715.1"/>
    <property type="molecule type" value="Genomic_DNA"/>
</dbReference>
<evidence type="ECO:0000256" key="5">
    <source>
        <dbReference type="ARBA" id="ARBA00023180"/>
    </source>
</evidence>
<evidence type="ECO:0000256" key="3">
    <source>
        <dbReference type="ARBA" id="ARBA00022525"/>
    </source>
</evidence>
<evidence type="ECO:0000313" key="8">
    <source>
        <dbReference type="Proteomes" id="UP001642520"/>
    </source>
</evidence>
<keyword evidence="3" id="KW-0964">Secreted</keyword>
<evidence type="ECO:0000256" key="1">
    <source>
        <dbReference type="ARBA" id="ARBA00004613"/>
    </source>
</evidence>
<evidence type="ECO:0000256" key="2">
    <source>
        <dbReference type="ARBA" id="ARBA00005679"/>
    </source>
</evidence>
<evidence type="ECO:0000256" key="6">
    <source>
        <dbReference type="SAM" id="SignalP"/>
    </source>
</evidence>
<keyword evidence="8" id="KW-1185">Reference proteome</keyword>
<feature type="chain" id="PRO_5046498851" description="Gamma-interferon-inducible lysosomal thiol reductase" evidence="6">
    <location>
        <begin position="25"/>
        <end position="231"/>
    </location>
</feature>
<evidence type="ECO:0008006" key="9">
    <source>
        <dbReference type="Google" id="ProtNLM"/>
    </source>
</evidence>
<dbReference type="PANTHER" id="PTHR13234">
    <property type="entry name" value="GAMMA-INTERFERON INDUCIBLE LYSOSOMAL THIOL REDUCTASE GILT"/>
    <property type="match status" value="1"/>
</dbReference>